<dbReference type="OrthoDB" id="9778320at2"/>
<reference evidence="5" key="1">
    <citation type="journal article" date="2014" name="Int. J. Syst. Evol. Microbiol.">
        <title>Complete genome sequence of Corynebacterium casei LMG S-19264T (=DSM 44701T), isolated from a smear-ripened cheese.</title>
        <authorList>
            <consortium name="US DOE Joint Genome Institute (JGI-PGF)"/>
            <person name="Walter F."/>
            <person name="Albersmeier A."/>
            <person name="Kalinowski J."/>
            <person name="Ruckert C."/>
        </authorList>
    </citation>
    <scope>NUCLEOTIDE SEQUENCE</scope>
    <source>
        <strain evidence="5">CGMCC 1.6333</strain>
    </source>
</reference>
<keyword evidence="3" id="KW-0812">Transmembrane</keyword>
<proteinExistence type="predicted"/>
<sequence>MKKHLRSNLLYTLSFLIIFGPLCYLLYDYVLDFALPPVPAKEALSETNTVRISANRNFSNIDEHAEKVTVLMYHQIIPESQLKKQHFTDTGELVDMVVTLEEFSDQMKYLKQQNFTILSLKEFELFMTNKMKVPPKSVLITFDDGYKNVFKFAYPVLQKHGFYAVHFIITELITNRTVKYDSSYLQYASIDEVVKAADVFDYGNHTHSLHHRNKNGKSFLVVYSRDKIKKDLVKANKWLGRSTAFAPPFGEYTTSTLKILKDLNIEMAFTVDPGYAEPSQHILEIPRQLIYPFYDIEDFKYIVEQKIDYHIQLN</sequence>
<dbReference type="Gene3D" id="3.20.20.370">
    <property type="entry name" value="Glycoside hydrolase/deacetylase"/>
    <property type="match status" value="1"/>
</dbReference>
<organism evidence="5 6">
    <name type="scientific">Paraliobacillus quinghaiensis</name>
    <dbReference type="NCBI Taxonomy" id="470815"/>
    <lineage>
        <taxon>Bacteria</taxon>
        <taxon>Bacillati</taxon>
        <taxon>Bacillota</taxon>
        <taxon>Bacilli</taxon>
        <taxon>Bacillales</taxon>
        <taxon>Bacillaceae</taxon>
        <taxon>Paraliobacillus</taxon>
    </lineage>
</organism>
<keyword evidence="6" id="KW-1185">Reference proteome</keyword>
<dbReference type="RefSeq" id="WP_117152300.1">
    <property type="nucleotide sequence ID" value="NZ_BMLG01000001.1"/>
</dbReference>
<keyword evidence="3" id="KW-0472">Membrane</keyword>
<gene>
    <name evidence="5" type="ORF">GCM10011351_06730</name>
</gene>
<accession>A0A917WRR5</accession>
<dbReference type="PANTHER" id="PTHR34216:SF3">
    <property type="entry name" value="POLY-BETA-1,6-N-ACETYL-D-GLUCOSAMINE N-DEACETYLASE"/>
    <property type="match status" value="1"/>
</dbReference>
<dbReference type="AlphaFoldDB" id="A0A917WRR5"/>
<reference evidence="5" key="2">
    <citation type="submission" date="2020-09" db="EMBL/GenBank/DDBJ databases">
        <authorList>
            <person name="Sun Q."/>
            <person name="Zhou Y."/>
        </authorList>
    </citation>
    <scope>NUCLEOTIDE SEQUENCE</scope>
    <source>
        <strain evidence="5">CGMCC 1.6333</strain>
    </source>
</reference>
<evidence type="ECO:0000313" key="6">
    <source>
        <dbReference type="Proteomes" id="UP000618460"/>
    </source>
</evidence>
<dbReference type="GO" id="GO:0005975">
    <property type="term" value="P:carbohydrate metabolic process"/>
    <property type="evidence" value="ECO:0007669"/>
    <property type="project" value="InterPro"/>
</dbReference>
<feature type="transmembrane region" description="Helical" evidence="3">
    <location>
        <begin position="9"/>
        <end position="27"/>
    </location>
</feature>
<dbReference type="Pfam" id="PF01522">
    <property type="entry name" value="Polysacc_deac_1"/>
    <property type="match status" value="1"/>
</dbReference>
<dbReference type="InterPro" id="IPR011330">
    <property type="entry name" value="Glyco_hydro/deAcase_b/a-brl"/>
</dbReference>
<comment type="caution">
    <text evidence="5">The sequence shown here is derived from an EMBL/GenBank/DDBJ whole genome shotgun (WGS) entry which is preliminary data.</text>
</comment>
<keyword evidence="2" id="KW-0732">Signal</keyword>
<dbReference type="PANTHER" id="PTHR34216">
    <property type="match status" value="1"/>
</dbReference>
<evidence type="ECO:0000256" key="3">
    <source>
        <dbReference type="SAM" id="Phobius"/>
    </source>
</evidence>
<dbReference type="EMBL" id="BMLG01000001">
    <property type="protein sequence ID" value="GGM23604.1"/>
    <property type="molecule type" value="Genomic_DNA"/>
</dbReference>
<dbReference type="GO" id="GO:0016810">
    <property type="term" value="F:hydrolase activity, acting on carbon-nitrogen (but not peptide) bonds"/>
    <property type="evidence" value="ECO:0007669"/>
    <property type="project" value="InterPro"/>
</dbReference>
<protein>
    <recommendedName>
        <fullName evidence="4">NodB homology domain-containing protein</fullName>
    </recommendedName>
</protein>
<dbReference type="CDD" id="cd10966">
    <property type="entry name" value="CE4_yadE_5s"/>
    <property type="match status" value="1"/>
</dbReference>
<dbReference type="SUPFAM" id="SSF88713">
    <property type="entry name" value="Glycoside hydrolase/deacetylase"/>
    <property type="match status" value="1"/>
</dbReference>
<feature type="domain" description="NodB homology" evidence="4">
    <location>
        <begin position="136"/>
        <end position="314"/>
    </location>
</feature>
<dbReference type="PROSITE" id="PS51677">
    <property type="entry name" value="NODB"/>
    <property type="match status" value="1"/>
</dbReference>
<evidence type="ECO:0000313" key="5">
    <source>
        <dbReference type="EMBL" id="GGM23604.1"/>
    </source>
</evidence>
<evidence type="ECO:0000259" key="4">
    <source>
        <dbReference type="PROSITE" id="PS51677"/>
    </source>
</evidence>
<evidence type="ECO:0000256" key="2">
    <source>
        <dbReference type="ARBA" id="ARBA00022729"/>
    </source>
</evidence>
<comment type="subcellular location">
    <subcellularLocation>
        <location evidence="1">Secreted</location>
    </subcellularLocation>
</comment>
<name>A0A917WRR5_9BACI</name>
<keyword evidence="3" id="KW-1133">Transmembrane helix</keyword>
<dbReference type="InterPro" id="IPR002509">
    <property type="entry name" value="NODB_dom"/>
</dbReference>
<dbReference type="InterPro" id="IPR051398">
    <property type="entry name" value="Polysacch_Deacetylase"/>
</dbReference>
<dbReference type="Proteomes" id="UP000618460">
    <property type="component" value="Unassembled WGS sequence"/>
</dbReference>
<dbReference type="GO" id="GO:0005576">
    <property type="term" value="C:extracellular region"/>
    <property type="evidence" value="ECO:0007669"/>
    <property type="project" value="UniProtKB-SubCell"/>
</dbReference>
<evidence type="ECO:0000256" key="1">
    <source>
        <dbReference type="ARBA" id="ARBA00004613"/>
    </source>
</evidence>